<protein>
    <recommendedName>
        <fullName evidence="2">Putative Flp pilus-assembly TadG-like N-terminal domain-containing protein</fullName>
    </recommendedName>
</protein>
<feature type="compositionally biased region" description="Low complexity" evidence="1">
    <location>
        <begin position="525"/>
        <end position="535"/>
    </location>
</feature>
<feature type="region of interest" description="Disordered" evidence="1">
    <location>
        <begin position="425"/>
        <end position="450"/>
    </location>
</feature>
<feature type="region of interest" description="Disordered" evidence="1">
    <location>
        <begin position="572"/>
        <end position="622"/>
    </location>
</feature>
<dbReference type="Proteomes" id="UP000502996">
    <property type="component" value="Chromosome"/>
</dbReference>
<feature type="compositionally biased region" description="Basic and acidic residues" evidence="1">
    <location>
        <begin position="572"/>
        <end position="593"/>
    </location>
</feature>
<feature type="compositionally biased region" description="Low complexity" evidence="1">
    <location>
        <begin position="606"/>
        <end position="622"/>
    </location>
</feature>
<dbReference type="KEGG" id="nano:G5V58_05920"/>
<evidence type="ECO:0000259" key="2">
    <source>
        <dbReference type="Pfam" id="PF13400"/>
    </source>
</evidence>
<dbReference type="RefSeq" id="WP_165229752.1">
    <property type="nucleotide sequence ID" value="NZ_CP049257.1"/>
</dbReference>
<keyword evidence="4" id="KW-1185">Reference proteome</keyword>
<evidence type="ECO:0000313" key="3">
    <source>
        <dbReference type="EMBL" id="QIG42367.1"/>
    </source>
</evidence>
<evidence type="ECO:0000313" key="4">
    <source>
        <dbReference type="Proteomes" id="UP000502996"/>
    </source>
</evidence>
<sequence>MSRPDRTASARRTDPRSRWARRRQEAGYAALLVCMLTAAVFIPVAALAVDVSRWYVEIQRVQNAADAAATAGVTYLPSDLDSAEDTAISVAARNGYPNSGSTSVKVELGSKPTQLKVTVSSRIRNSLAGYFNADFATIERSAVADYNGPAPMGSPCNTFGNEPSGALTPDVNRGPRGSVIVVPPGGATCTSAPQFWGAIAGPDTPKGNGDAYMTRTCSSGQSNCSGSTNSDFDPTGYFYMVRVGAAAVGTDVTVQIYDPAFVQVGDSCGDGPKTTTALKDNMSVYTPQDGKDRYAPGAGTAFCNGDVLNGGNASDLITSFVLRSPTDTYQPKLAPAMPNCEKQYPGYDSNATKSEVVDSSTTKYREDVAKVFRQWVDLCTFRPTAEGDYYLQVRTNVKLGGLLRRRGRLHQQLKGVGADRRRHVGEGQRQQPLVAAGARTGPGRGLDRGLRPHGCVRQLQRLAADLQPGPGGAGRGHQDAQDRLLRRRRRLEPGHHHHPRSVGLQPAGGPGQLHRWRRGRDRRPGGLSAQQRVEQQLQRQVAVRERAHPGVVHLQRQRHRWLLVPGDVRLDGQRAQRHDDLDRPHRRRPDPAHRVGGARAGSPPQSGSRRTGPRPTSRSGSR</sequence>
<feature type="region of interest" description="Disordered" evidence="1">
    <location>
        <begin position="492"/>
        <end position="535"/>
    </location>
</feature>
<evidence type="ECO:0000256" key="1">
    <source>
        <dbReference type="SAM" id="MobiDB-lite"/>
    </source>
</evidence>
<dbReference type="EMBL" id="CP049257">
    <property type="protein sequence ID" value="QIG42367.1"/>
    <property type="molecule type" value="Genomic_DNA"/>
</dbReference>
<proteinExistence type="predicted"/>
<accession>A0A6G6WB33</accession>
<dbReference type="AlphaFoldDB" id="A0A6G6WB33"/>
<feature type="domain" description="Putative Flp pilus-assembly TadG-like N-terminal" evidence="2">
    <location>
        <begin position="27"/>
        <end position="73"/>
    </location>
</feature>
<gene>
    <name evidence="3" type="ORF">G5V58_05920</name>
</gene>
<dbReference type="Pfam" id="PF13400">
    <property type="entry name" value="Tad"/>
    <property type="match status" value="1"/>
</dbReference>
<reference evidence="3 4" key="1">
    <citation type="submission" date="2020-02" db="EMBL/GenBank/DDBJ databases">
        <title>Full genome sequence of Nocardioides sp. R-3366.</title>
        <authorList>
            <person name="Im W.-T."/>
        </authorList>
    </citation>
    <scope>NUCLEOTIDE SEQUENCE [LARGE SCALE GENOMIC DNA]</scope>
    <source>
        <strain evidence="3 4">R-3366</strain>
    </source>
</reference>
<dbReference type="InterPro" id="IPR028087">
    <property type="entry name" value="Tad_N"/>
</dbReference>
<organism evidence="3 4">
    <name type="scientific">Nocardioides anomalus</name>
    <dbReference type="NCBI Taxonomy" id="2712223"/>
    <lineage>
        <taxon>Bacteria</taxon>
        <taxon>Bacillati</taxon>
        <taxon>Actinomycetota</taxon>
        <taxon>Actinomycetes</taxon>
        <taxon>Propionibacteriales</taxon>
        <taxon>Nocardioidaceae</taxon>
        <taxon>Nocardioides</taxon>
    </lineage>
</organism>
<name>A0A6G6WB33_9ACTN</name>